<evidence type="ECO:0000313" key="2">
    <source>
        <dbReference type="Proteomes" id="UP001596035"/>
    </source>
</evidence>
<dbReference type="Proteomes" id="UP001596035">
    <property type="component" value="Unassembled WGS sequence"/>
</dbReference>
<reference evidence="2" key="1">
    <citation type="journal article" date="2019" name="Int. J. Syst. Evol. Microbiol.">
        <title>The Global Catalogue of Microorganisms (GCM) 10K type strain sequencing project: providing services to taxonomists for standard genome sequencing and annotation.</title>
        <authorList>
            <consortium name="The Broad Institute Genomics Platform"/>
            <consortium name="The Broad Institute Genome Sequencing Center for Infectious Disease"/>
            <person name="Wu L."/>
            <person name="Ma J."/>
        </authorList>
    </citation>
    <scope>NUCLEOTIDE SEQUENCE [LARGE SCALE GENOMIC DNA]</scope>
    <source>
        <strain evidence="2">CGMCC 4.7131</strain>
    </source>
</reference>
<sequence length="59" mass="6899">MPDDLYTRYMAASTAHRRHIRTCAQCTTVFHCTTGTRLYEAFSRLQDAYLTHRRNQCGT</sequence>
<protein>
    <submittedName>
        <fullName evidence="1">Uncharacterized protein</fullName>
    </submittedName>
</protein>
<keyword evidence="2" id="KW-1185">Reference proteome</keyword>
<proteinExistence type="predicted"/>
<evidence type="ECO:0000313" key="1">
    <source>
        <dbReference type="EMBL" id="MFC5241968.1"/>
    </source>
</evidence>
<dbReference type="EMBL" id="JBHSKN010000016">
    <property type="protein sequence ID" value="MFC5241968.1"/>
    <property type="molecule type" value="Genomic_DNA"/>
</dbReference>
<gene>
    <name evidence="1" type="ORF">ACFPWV_18965</name>
</gene>
<name>A0ABW0DXG6_9ACTN</name>
<accession>A0ABW0DXG6</accession>
<dbReference type="RefSeq" id="WP_344560368.1">
    <property type="nucleotide sequence ID" value="NZ_BAAATG010000017.1"/>
</dbReference>
<organism evidence="1 2">
    <name type="scientific">Streptomyces atrovirens</name>
    <dbReference type="NCBI Taxonomy" id="285556"/>
    <lineage>
        <taxon>Bacteria</taxon>
        <taxon>Bacillati</taxon>
        <taxon>Actinomycetota</taxon>
        <taxon>Actinomycetes</taxon>
        <taxon>Kitasatosporales</taxon>
        <taxon>Streptomycetaceae</taxon>
        <taxon>Streptomyces</taxon>
    </lineage>
</organism>
<comment type="caution">
    <text evidence="1">The sequence shown here is derived from an EMBL/GenBank/DDBJ whole genome shotgun (WGS) entry which is preliminary data.</text>
</comment>